<name>E9GLV3_DAPPU</name>
<dbReference type="InterPro" id="IPR058699">
    <property type="entry name" value="RRM_LARP4/4B"/>
</dbReference>
<dbReference type="InterPro" id="IPR045180">
    <property type="entry name" value="La_dom_prot"/>
</dbReference>
<dbReference type="InterPro" id="IPR036390">
    <property type="entry name" value="WH_DNA-bd_sf"/>
</dbReference>
<dbReference type="EMBL" id="GL732551">
    <property type="protein sequence ID" value="EFX79574.1"/>
    <property type="molecule type" value="Genomic_DNA"/>
</dbReference>
<dbReference type="STRING" id="6669.E9GLV3"/>
<dbReference type="SUPFAM" id="SSF46785">
    <property type="entry name" value="Winged helix' DNA-binding domain"/>
    <property type="match status" value="1"/>
</dbReference>
<accession>E9GLV3</accession>
<dbReference type="Pfam" id="PF26088">
    <property type="entry name" value="RRM_LARP4"/>
    <property type="match status" value="1"/>
</dbReference>
<dbReference type="SMART" id="SM00715">
    <property type="entry name" value="LA"/>
    <property type="match status" value="1"/>
</dbReference>
<evidence type="ECO:0000259" key="4">
    <source>
        <dbReference type="PROSITE" id="PS50961"/>
    </source>
</evidence>
<feature type="domain" description="HTH La-type RNA-binding" evidence="4">
    <location>
        <begin position="16"/>
        <end position="106"/>
    </location>
</feature>
<evidence type="ECO:0000256" key="1">
    <source>
        <dbReference type="ARBA" id="ARBA00022553"/>
    </source>
</evidence>
<protein>
    <recommendedName>
        <fullName evidence="4">HTH La-type RNA-binding domain-containing protein</fullName>
    </recommendedName>
</protein>
<dbReference type="InterPro" id="IPR006630">
    <property type="entry name" value="La_HTH"/>
</dbReference>
<dbReference type="AlphaFoldDB" id="E9GLV3"/>
<evidence type="ECO:0000313" key="6">
    <source>
        <dbReference type="Proteomes" id="UP000000305"/>
    </source>
</evidence>
<dbReference type="GO" id="GO:0005829">
    <property type="term" value="C:cytosol"/>
    <property type="evidence" value="ECO:0000318"/>
    <property type="project" value="GO_Central"/>
</dbReference>
<dbReference type="HOGENOM" id="CLU_123940_0_0_1"/>
<dbReference type="OrthoDB" id="10046764at2759"/>
<reference evidence="5 6" key="1">
    <citation type="journal article" date="2011" name="Science">
        <title>The ecoresponsive genome of Daphnia pulex.</title>
        <authorList>
            <person name="Colbourne J.K."/>
            <person name="Pfrender M.E."/>
            <person name="Gilbert D."/>
            <person name="Thomas W.K."/>
            <person name="Tucker A."/>
            <person name="Oakley T.H."/>
            <person name="Tokishita S."/>
            <person name="Aerts A."/>
            <person name="Arnold G.J."/>
            <person name="Basu M.K."/>
            <person name="Bauer D.J."/>
            <person name="Caceres C.E."/>
            <person name="Carmel L."/>
            <person name="Casola C."/>
            <person name="Choi J.H."/>
            <person name="Detter J.C."/>
            <person name="Dong Q."/>
            <person name="Dusheyko S."/>
            <person name="Eads B.D."/>
            <person name="Frohlich T."/>
            <person name="Geiler-Samerotte K.A."/>
            <person name="Gerlach D."/>
            <person name="Hatcher P."/>
            <person name="Jogdeo S."/>
            <person name="Krijgsveld J."/>
            <person name="Kriventseva E.V."/>
            <person name="Kultz D."/>
            <person name="Laforsch C."/>
            <person name="Lindquist E."/>
            <person name="Lopez J."/>
            <person name="Manak J.R."/>
            <person name="Muller J."/>
            <person name="Pangilinan J."/>
            <person name="Patwardhan R.P."/>
            <person name="Pitluck S."/>
            <person name="Pritham E.J."/>
            <person name="Rechtsteiner A."/>
            <person name="Rho M."/>
            <person name="Rogozin I.B."/>
            <person name="Sakarya O."/>
            <person name="Salamov A."/>
            <person name="Schaack S."/>
            <person name="Shapiro H."/>
            <person name="Shiga Y."/>
            <person name="Skalitzky C."/>
            <person name="Smith Z."/>
            <person name="Souvorov A."/>
            <person name="Sung W."/>
            <person name="Tang Z."/>
            <person name="Tsuchiya D."/>
            <person name="Tu H."/>
            <person name="Vos H."/>
            <person name="Wang M."/>
            <person name="Wolf Y.I."/>
            <person name="Yamagata H."/>
            <person name="Yamada T."/>
            <person name="Ye Y."/>
            <person name="Shaw J.R."/>
            <person name="Andrews J."/>
            <person name="Crease T.J."/>
            <person name="Tang H."/>
            <person name="Lucas S.M."/>
            <person name="Robertson H.M."/>
            <person name="Bork P."/>
            <person name="Koonin E.V."/>
            <person name="Zdobnov E.M."/>
            <person name="Grigoriev I.V."/>
            <person name="Lynch M."/>
            <person name="Boore J.L."/>
        </authorList>
    </citation>
    <scope>NUCLEOTIDE SEQUENCE [LARGE SCALE GENOMIC DNA]</scope>
</reference>
<dbReference type="PANTHER" id="PTHR22792:SF131">
    <property type="entry name" value="LA-RELATED PROTEIN LARP4B"/>
    <property type="match status" value="1"/>
</dbReference>
<organism evidence="5 6">
    <name type="scientific">Daphnia pulex</name>
    <name type="common">Water flea</name>
    <dbReference type="NCBI Taxonomy" id="6669"/>
    <lineage>
        <taxon>Eukaryota</taxon>
        <taxon>Metazoa</taxon>
        <taxon>Ecdysozoa</taxon>
        <taxon>Arthropoda</taxon>
        <taxon>Crustacea</taxon>
        <taxon>Branchiopoda</taxon>
        <taxon>Diplostraca</taxon>
        <taxon>Cladocera</taxon>
        <taxon>Anomopoda</taxon>
        <taxon>Daphniidae</taxon>
        <taxon>Daphnia</taxon>
    </lineage>
</organism>
<proteinExistence type="predicted"/>
<dbReference type="PANTHER" id="PTHR22792">
    <property type="entry name" value="LUPUS LA PROTEIN-RELATED"/>
    <property type="match status" value="1"/>
</dbReference>
<keyword evidence="2 3" id="KW-0694">RNA-binding</keyword>
<dbReference type="Pfam" id="PF05383">
    <property type="entry name" value="La"/>
    <property type="match status" value="1"/>
</dbReference>
<dbReference type="CDD" id="cd12430">
    <property type="entry name" value="RRM_LARP4_5_like"/>
    <property type="match status" value="1"/>
</dbReference>
<dbReference type="eggNOG" id="KOG2591">
    <property type="taxonomic scope" value="Eukaryota"/>
</dbReference>
<dbReference type="GO" id="GO:0003730">
    <property type="term" value="F:mRNA 3'-UTR binding"/>
    <property type="evidence" value="ECO:0000318"/>
    <property type="project" value="GO_Central"/>
</dbReference>
<sequence>MSENVNNTSATSPGGEVPVDRLKHALAAQLEYYFSRENLANDAYLVSQMDGDQYVPIWTVANFNQIKKLTTDIKLITEVLKESPNVDDEEMRVRPSHKRCIVILREIDGSTPVDEVRAIFADESLPKILSCEFAHNNVWYITFESDDDAQRAYHYVRDNVKEYKVRLD</sequence>
<dbReference type="Proteomes" id="UP000000305">
    <property type="component" value="Unassembled WGS sequence"/>
</dbReference>
<dbReference type="GO" id="GO:0045727">
    <property type="term" value="P:positive regulation of translation"/>
    <property type="evidence" value="ECO:0000318"/>
    <property type="project" value="GO_Central"/>
</dbReference>
<evidence type="ECO:0000313" key="5">
    <source>
        <dbReference type="EMBL" id="EFX79574.1"/>
    </source>
</evidence>
<dbReference type="Gene3D" id="1.10.10.10">
    <property type="entry name" value="Winged helix-like DNA-binding domain superfamily/Winged helix DNA-binding domain"/>
    <property type="match status" value="1"/>
</dbReference>
<dbReference type="InParanoid" id="E9GLV3"/>
<evidence type="ECO:0000256" key="2">
    <source>
        <dbReference type="ARBA" id="ARBA00022884"/>
    </source>
</evidence>
<keyword evidence="1" id="KW-0597">Phosphoprotein</keyword>
<dbReference type="PROSITE" id="PS50961">
    <property type="entry name" value="HTH_LA"/>
    <property type="match status" value="1"/>
</dbReference>
<dbReference type="KEGG" id="dpx:DAPPUDRAFT_52327"/>
<dbReference type="OMA" id="CEFVNND"/>
<gene>
    <name evidence="5" type="ORF">DAPPUDRAFT_52327</name>
</gene>
<dbReference type="GO" id="GO:0010494">
    <property type="term" value="C:cytoplasmic stress granule"/>
    <property type="evidence" value="ECO:0000318"/>
    <property type="project" value="GO_Central"/>
</dbReference>
<evidence type="ECO:0000256" key="3">
    <source>
        <dbReference type="PROSITE-ProRule" id="PRU00332"/>
    </source>
</evidence>
<dbReference type="InterPro" id="IPR036388">
    <property type="entry name" value="WH-like_DNA-bd_sf"/>
</dbReference>
<keyword evidence="6" id="KW-1185">Reference proteome</keyword>